<dbReference type="InterPro" id="IPR052045">
    <property type="entry name" value="Sulfur_Carrier/Prot_Modifier"/>
</dbReference>
<dbReference type="Gene3D" id="3.10.20.30">
    <property type="match status" value="1"/>
</dbReference>
<accession>A0A1I4KAG6</accession>
<sequence>MAQLIFTQQLGRFLPVPQVSTDAADLRAALDAAFAGQPRLRGYVLDEQGHLRQNVVVFIDGKRSRDRALLDDALAPDSQVYILQALSGG</sequence>
<evidence type="ECO:0008006" key="3">
    <source>
        <dbReference type="Google" id="ProtNLM"/>
    </source>
</evidence>
<reference evidence="1 2" key="1">
    <citation type="submission" date="2016-10" db="EMBL/GenBank/DDBJ databases">
        <authorList>
            <person name="de Groot N.N."/>
        </authorList>
    </citation>
    <scope>NUCLEOTIDE SEQUENCE [LARGE SCALE GENOMIC DNA]</scope>
    <source>
        <strain evidence="1 2">ATCC 43154</strain>
    </source>
</reference>
<dbReference type="InterPro" id="IPR012675">
    <property type="entry name" value="Beta-grasp_dom_sf"/>
</dbReference>
<dbReference type="InterPro" id="IPR016155">
    <property type="entry name" value="Mopterin_synth/thiamin_S_b"/>
</dbReference>
<dbReference type="EMBL" id="FOTW01000007">
    <property type="protein sequence ID" value="SFL75670.1"/>
    <property type="molecule type" value="Genomic_DNA"/>
</dbReference>
<dbReference type="RefSeq" id="WP_093385507.1">
    <property type="nucleotide sequence ID" value="NZ_FOTW01000007.1"/>
</dbReference>
<dbReference type="AlphaFoldDB" id="A0A1I4KAG6"/>
<protein>
    <recommendedName>
        <fullName evidence="3">Molybdopterin synthase subunit MoaD</fullName>
    </recommendedName>
</protein>
<organism evidence="1 2">
    <name type="scientific">Rugamonas rubra</name>
    <dbReference type="NCBI Taxonomy" id="758825"/>
    <lineage>
        <taxon>Bacteria</taxon>
        <taxon>Pseudomonadati</taxon>
        <taxon>Pseudomonadota</taxon>
        <taxon>Betaproteobacteria</taxon>
        <taxon>Burkholderiales</taxon>
        <taxon>Oxalobacteraceae</taxon>
        <taxon>Telluria group</taxon>
        <taxon>Rugamonas</taxon>
    </lineage>
</organism>
<gene>
    <name evidence="1" type="ORF">SAMN02982985_01383</name>
</gene>
<evidence type="ECO:0000313" key="2">
    <source>
        <dbReference type="Proteomes" id="UP000199470"/>
    </source>
</evidence>
<dbReference type="PANTHER" id="PTHR38031">
    <property type="entry name" value="SULFUR CARRIER PROTEIN SLR0821-RELATED"/>
    <property type="match status" value="1"/>
</dbReference>
<name>A0A1I4KAG6_9BURK</name>
<dbReference type="Proteomes" id="UP000199470">
    <property type="component" value="Unassembled WGS sequence"/>
</dbReference>
<dbReference type="SUPFAM" id="SSF54285">
    <property type="entry name" value="MoaD/ThiS"/>
    <property type="match status" value="1"/>
</dbReference>
<keyword evidence="2" id="KW-1185">Reference proteome</keyword>
<dbReference type="STRING" id="758825.SAMN02982985_01383"/>
<dbReference type="PANTHER" id="PTHR38031:SF1">
    <property type="entry name" value="SULFUR CARRIER PROTEIN CYSO"/>
    <property type="match status" value="1"/>
</dbReference>
<evidence type="ECO:0000313" key="1">
    <source>
        <dbReference type="EMBL" id="SFL75670.1"/>
    </source>
</evidence>
<proteinExistence type="predicted"/>